<protein>
    <submittedName>
        <fullName evidence="1">Uncharacterized protein</fullName>
    </submittedName>
</protein>
<name>A0A6C0IG75_9ZZZZ</name>
<sequence length="258" mass="28524">MIELVVLLLGILLLCIFIYYYTSASHNVTEPFAPTQGEYLSACPAGYKTFYTSNGDINCCNGDIVANRCVGIQCTLNGKGTHDMPQCVDATLRAHKEKGARSCPKSMTTYFEDRTNPSAIVKGCTNGQLNATLTGPKTATQPMCKIYATEELNTNSMDSCFNQKEMEAFVCSDKKHCTKTLIQTTAGKPIKVQVSLTDPQNNTYVGTTRESLQRFYDATKPQWRETGIDLSTSHLVAEVLQEVYIDRTMEASSMQMNP</sequence>
<reference evidence="1" key="1">
    <citation type="journal article" date="2020" name="Nature">
        <title>Giant virus diversity and host interactions through global metagenomics.</title>
        <authorList>
            <person name="Schulz F."/>
            <person name="Roux S."/>
            <person name="Paez-Espino D."/>
            <person name="Jungbluth S."/>
            <person name="Walsh D.A."/>
            <person name="Denef V.J."/>
            <person name="McMahon K.D."/>
            <person name="Konstantinidis K.T."/>
            <person name="Eloe-Fadrosh E.A."/>
            <person name="Kyrpides N.C."/>
            <person name="Woyke T."/>
        </authorList>
    </citation>
    <scope>NUCLEOTIDE SEQUENCE</scope>
    <source>
        <strain evidence="1">GVMAG-M-3300023184-88</strain>
    </source>
</reference>
<accession>A0A6C0IG75</accession>
<organism evidence="1">
    <name type="scientific">viral metagenome</name>
    <dbReference type="NCBI Taxonomy" id="1070528"/>
    <lineage>
        <taxon>unclassified sequences</taxon>
        <taxon>metagenomes</taxon>
        <taxon>organismal metagenomes</taxon>
    </lineage>
</organism>
<dbReference type="EMBL" id="MN740182">
    <property type="protein sequence ID" value="QHT92231.1"/>
    <property type="molecule type" value="Genomic_DNA"/>
</dbReference>
<evidence type="ECO:0000313" key="1">
    <source>
        <dbReference type="EMBL" id="QHT92231.1"/>
    </source>
</evidence>
<dbReference type="AlphaFoldDB" id="A0A6C0IG75"/>
<proteinExistence type="predicted"/>